<feature type="compositionally biased region" description="Polar residues" evidence="1">
    <location>
        <begin position="1663"/>
        <end position="1683"/>
    </location>
</feature>
<proteinExistence type="predicted"/>
<feature type="region of interest" description="Disordered" evidence="1">
    <location>
        <begin position="1170"/>
        <end position="1201"/>
    </location>
</feature>
<dbReference type="PROSITE" id="PS50106">
    <property type="entry name" value="PDZ"/>
    <property type="match status" value="4"/>
</dbReference>
<feature type="region of interest" description="Disordered" evidence="1">
    <location>
        <begin position="226"/>
        <end position="258"/>
    </location>
</feature>
<feature type="region of interest" description="Disordered" evidence="1">
    <location>
        <begin position="2741"/>
        <end position="2767"/>
    </location>
</feature>
<name>A0AAV4ECS7_9GAST</name>
<dbReference type="PANTHER" id="PTHR11324:SF16">
    <property type="entry name" value="PDZ DOMAIN-CONTAINING PROTEIN 2"/>
    <property type="match status" value="1"/>
</dbReference>
<feature type="compositionally biased region" description="Polar residues" evidence="1">
    <location>
        <begin position="2232"/>
        <end position="2255"/>
    </location>
</feature>
<dbReference type="Proteomes" id="UP000762676">
    <property type="component" value="Unassembled WGS sequence"/>
</dbReference>
<feature type="region of interest" description="Disordered" evidence="1">
    <location>
        <begin position="1775"/>
        <end position="1811"/>
    </location>
</feature>
<dbReference type="PANTHER" id="PTHR11324">
    <property type="entry name" value="IL16-RELATED"/>
    <property type="match status" value="1"/>
</dbReference>
<feature type="region of interest" description="Disordered" evidence="1">
    <location>
        <begin position="748"/>
        <end position="771"/>
    </location>
</feature>
<dbReference type="SUPFAM" id="SSF50156">
    <property type="entry name" value="PDZ domain-like"/>
    <property type="match status" value="4"/>
</dbReference>
<feature type="compositionally biased region" description="Polar residues" evidence="1">
    <location>
        <begin position="1282"/>
        <end position="1315"/>
    </location>
</feature>
<feature type="region of interest" description="Disordered" evidence="1">
    <location>
        <begin position="2646"/>
        <end position="2690"/>
    </location>
</feature>
<feature type="compositionally biased region" description="Acidic residues" evidence="1">
    <location>
        <begin position="226"/>
        <end position="238"/>
    </location>
</feature>
<feature type="domain" description="PDZ" evidence="2">
    <location>
        <begin position="1"/>
        <end position="79"/>
    </location>
</feature>
<sequence length="2861" mass="307880">MSEKCDHTISVSVAARWSEDQHVKRLLPGGACFESGCLEVHDRLLYCNGLSLKGLTQAQCLQVLKSSGHFVELTVLRQIDDNPGQNASSTTDVAVTDSLDDSTSLPVSNTGFAVEAALHEEVNNTDHSPLEANIESSNFVSTFLSAQVTGGISAASSLPHEQNEQYKNIASALVSEKEKPIYEENEGSNQGEYDYRNVHFLNESPREENKPDTLINAIIDFAKDTEEVEETVDSDSEDLERGTNANPTLEGSSVIPPPLEFSDGSKGTESAHSYYEGFEECVTNIDDILFDVKESCESDNNSFNNWLSQEHNGREQQTLLSDDFTGSTVEEFAEQCFNNIENYTTSEGDLSSENEQNDSVLVAADELKTTLSDSSSINLISSQTAQKELPQEETKQHISTVLVSTFSHSESSNPANVTNIIVSSSDSLAAHNTVAPNDENFACTELRPDVNEEKDVCHESLASTEIIELFLPCLPSSAMMSSEAPPDSATHTTMGVVTQGNDAQDEEFIQPMTALKNAQGKVFVVKKDQDSVNAPGSFIQKDEEIAKKLAGVLETVRLTPEPQNTPRAEEAIAQEPQVEEEIVPTKLDRAQKESVLHALNKWTGNTDESKDKISLQDVVAHFKRDKIAPPENASTVHTIGMAATGSDDDMIQPMCVTRDHQGKAYCVPVSLQEVQKSESRAVDEKDREELVSITAAMAKLATPPVLDTADATDRNLAEEEHVIPATRKINQQHIIDGVLDTVRRKENKLDTGEKADGVNENDVAEKPRHHDVSDHQLVNAESVIELTHGNADIGSVEDVKSSQNGLVVDGEEIVRASSVVSVQCAAKQPSGDVNSVLVQDSVASPTENKKSQGFLSAVRTFENTGKEQVARQLPTALKPKVKESADVQSVVSKFEKPENITNQNEQVVLRPKTSRTSDFRAKIESFQAQEDAAAAASKTFVSSARPRSMIEVSSSSSGRAPLSKIDEIRKSFSTEPRLNTSLRPLSSITPLGGTGVATRRISTGSRAFSGGMFSGTRSPRANLPHSRQEDGSPFQVDVLKGILGLGLKVKVTSEGKVKVIDIQKGGPIEKDGHIRVGDFVTSINSTEVTGQNEVRVQQIIRLLPRGLVKLVVHSARPDTGGSSTAPPDGSEVDNNVDGGHSSQVSDIIVAPTAQASTHTFVLSGNKVEHVSSSNDQSSAAEAKGLSVAASSSESDDTSLAQPPLTARVEISSNAANCSSKQPAAPLVIAIKPTPTPRPAHPMTKALAPRSPNLPVTVEKAESPKEKTISASCEGEDVLRPTQRVSVVDKTSSQSDARRSLTSASSRYASGVTSFKNNRDMFEQKSSTTDVEIQKPKSNLNVDPTSTPIKSSEQVSRPAAATSSKDHVDFPPKTKDDSASLLLEEQASAESGSEKRQEFGENDAYHSQTEVQETITPLVSAKVNAQLPKVDAKEPSNSPAQKTPPPVAPKPRLSSSSSTKSDSFEESEDVSKSKPGPKISSGYERLQAITRSSKPSKILEKSRAFVSSKAKMFDAKTEEAGPASPEGVGRRISVGGFGQQDSSTGSINTSLKPISERRKSTGSGLITKPLSLTQQFSAAPKPNARTLTTARRPTEISIPETSPRDNISPDSKVKTVMSPTRLNSALSPRRASSTDSPLSPALAFSPRQVTSPRERKSAFIGDKYSSTSPRTKDQTGTFNYSSVTLHEAESPIKSSQKPSPPSQSHHQQTSSHSSTSITSPASAHHSSTPSLTSQVSEEHLENTMKMFDDLLVDAPIVHSESDPVDLLLWAPVRMDSPRSPSSGSQAHTDKTDQSLRKAPVAKPRSKPVEETLKPTDAKLNDTAIDIPKDEAFCVHASSVSKDQSTDGGNSPLQVSDTPKQQLELKQATNVTYLLGSSSKNDAESSVSTQISESTMNITIPKEKQSVRIHRILSNHSDDGMKDNLVAAQVSEAMNEDRFNKKKQDCDVHNMLASVSEKDIENNIVASDIYNSISENSRSKQKQNVDTGALLCDPYKTGDNIIAMQISEYLEKDFKGTNNNKSTENLSDVLSSNTGDNIVADNLSKEIAVDVNHANERNQEDVVDEVCVQQNTETSQSYPAYLTNGDNDDGVYREHAQKIVEGVLAKVTSEPTVNNKPENVQPDAGEEEEEPPPLPGAPPPPLILRNPVMLVSEQDLFDQGGVPVVPEGFSSSAYHQVAPNSADAPAISQAFKQGDNSQAVVDNTDLVSFETPSSEFQMASSRSPSTEMVSTSYSMEPLNSTSGSVSEGESHRMANSRSPDDMLSEDSGMPADEEFQEGATDDAMSPPGELAETEFALRSVNSAMLSSPPSGPLEDQSHVGEGQDKPALVLESNDHQTIPVIEVCDTHEDLPPPLPTTSLPPLNVQPLPELDVSLPQTTGKDSSSLLSSNEKISHGDERAYTLLETKDSSNATEVPVVIEEEKFNCVQEIPVSHSQHITDNTCEQDNVSSNELVSEVGVDKTSDVTDQSSNLQNRGKESVSSEEADSEGVPCLTSRRKWCFRSNALKISPPLEGDAGASTTLTYTDPSLTSIVSPSDLTSLLEKTNAVLDNAAGSADLELRVVHLCRQAESRDLGVDLKHDGGIWFRISRLIEGSPAKLEGGIEVGDWLLALDSLWCDQVTVMRLLARLTKPKRDSLLVVARGERSLGANQDQISSAQVPHRPTPAPRPRSAVQPVSGELQPAGASGRDEEPTTRCVLAASAPELPVTPSPLDIILDSTPPAETQDSPRGPVVYSATVTAELQASTVSPDASQQSVQSQRQEEASSLAAGEAPSSGIFKVVMMKGATGVGFCLEGGKGSPKGDVPIIIKRIFKGGPAEKCGQLKVKDEILEVNGVDFQSMRHYEAWNHLKFLDDGEVCITVRRE</sequence>
<feature type="domain" description="PDZ" evidence="2">
    <location>
        <begin position="2776"/>
        <end position="2847"/>
    </location>
</feature>
<feature type="region of interest" description="Disordered" evidence="1">
    <location>
        <begin position="2455"/>
        <end position="2486"/>
    </location>
</feature>
<gene>
    <name evidence="3" type="ORF">ElyMa_003489500</name>
</gene>
<feature type="region of interest" description="Disordered" evidence="1">
    <location>
        <begin position="2232"/>
        <end position="2285"/>
    </location>
</feature>
<feature type="compositionally biased region" description="Low complexity" evidence="1">
    <location>
        <begin position="1690"/>
        <end position="1729"/>
    </location>
</feature>
<feature type="domain" description="PDZ" evidence="2">
    <location>
        <begin position="1035"/>
        <end position="1101"/>
    </location>
</feature>
<feature type="compositionally biased region" description="Acidic residues" evidence="1">
    <location>
        <begin position="2269"/>
        <end position="2278"/>
    </location>
</feature>
<feature type="region of interest" description="Disordered" evidence="1">
    <location>
        <begin position="1279"/>
        <end position="1739"/>
    </location>
</feature>
<feature type="compositionally biased region" description="Polar residues" evidence="1">
    <location>
        <begin position="1404"/>
        <end position="1416"/>
    </location>
</feature>
<feature type="region of interest" description="Disordered" evidence="1">
    <location>
        <begin position="1115"/>
        <end position="1142"/>
    </location>
</feature>
<feature type="compositionally biased region" description="Low complexity" evidence="1">
    <location>
        <begin position="1472"/>
        <end position="1481"/>
    </location>
</feature>
<evidence type="ECO:0000259" key="2">
    <source>
        <dbReference type="PROSITE" id="PS50106"/>
    </source>
</evidence>
<feature type="compositionally biased region" description="Pro residues" evidence="1">
    <location>
        <begin position="2130"/>
        <end position="2139"/>
    </location>
</feature>
<feature type="compositionally biased region" description="Polar residues" evidence="1">
    <location>
        <begin position="2646"/>
        <end position="2655"/>
    </location>
</feature>
<feature type="region of interest" description="Disordered" evidence="1">
    <location>
        <begin position="2107"/>
        <end position="2139"/>
    </location>
</feature>
<dbReference type="Pfam" id="PF00595">
    <property type="entry name" value="PDZ"/>
    <property type="match status" value="2"/>
</dbReference>
<feature type="compositionally biased region" description="Polar residues" evidence="1">
    <location>
        <begin position="1188"/>
        <end position="1200"/>
    </location>
</feature>
<dbReference type="InterPro" id="IPR001478">
    <property type="entry name" value="PDZ"/>
</dbReference>
<organism evidence="3 4">
    <name type="scientific">Elysia marginata</name>
    <dbReference type="NCBI Taxonomy" id="1093978"/>
    <lineage>
        <taxon>Eukaryota</taxon>
        <taxon>Metazoa</taxon>
        <taxon>Spiralia</taxon>
        <taxon>Lophotrochozoa</taxon>
        <taxon>Mollusca</taxon>
        <taxon>Gastropoda</taxon>
        <taxon>Heterobranchia</taxon>
        <taxon>Euthyneura</taxon>
        <taxon>Panpulmonata</taxon>
        <taxon>Sacoglossa</taxon>
        <taxon>Placobranchoidea</taxon>
        <taxon>Plakobranchidae</taxon>
        <taxon>Elysia</taxon>
    </lineage>
</organism>
<evidence type="ECO:0000313" key="4">
    <source>
        <dbReference type="Proteomes" id="UP000762676"/>
    </source>
</evidence>
<comment type="caution">
    <text evidence="3">The sequence shown here is derived from an EMBL/GenBank/DDBJ whole genome shotgun (WGS) entry which is preliminary data.</text>
</comment>
<feature type="compositionally biased region" description="Basic and acidic residues" evidence="1">
    <location>
        <begin position="1363"/>
        <end position="1377"/>
    </location>
</feature>
<feature type="compositionally biased region" description="Polar residues" evidence="1">
    <location>
        <begin position="1538"/>
        <end position="1551"/>
    </location>
</feature>
<dbReference type="InterPro" id="IPR036034">
    <property type="entry name" value="PDZ_sf"/>
</dbReference>
<feature type="compositionally biased region" description="Polar residues" evidence="1">
    <location>
        <begin position="2107"/>
        <end position="2116"/>
    </location>
</feature>
<dbReference type="SMART" id="SM00228">
    <property type="entry name" value="PDZ"/>
    <property type="match status" value="4"/>
</dbReference>
<feature type="region of interest" description="Disordered" evidence="1">
    <location>
        <begin position="1007"/>
        <end position="1030"/>
    </location>
</feature>
<reference evidence="3 4" key="1">
    <citation type="journal article" date="2021" name="Elife">
        <title>Chloroplast acquisition without the gene transfer in kleptoplastic sea slugs, Plakobranchus ocellatus.</title>
        <authorList>
            <person name="Maeda T."/>
            <person name="Takahashi S."/>
            <person name="Yoshida T."/>
            <person name="Shimamura S."/>
            <person name="Takaki Y."/>
            <person name="Nagai Y."/>
            <person name="Toyoda A."/>
            <person name="Suzuki Y."/>
            <person name="Arimoto A."/>
            <person name="Ishii H."/>
            <person name="Satoh N."/>
            <person name="Nishiyama T."/>
            <person name="Hasebe M."/>
            <person name="Maruyama T."/>
            <person name="Minagawa J."/>
            <person name="Obokata J."/>
            <person name="Shigenobu S."/>
        </authorList>
    </citation>
    <scope>NUCLEOTIDE SEQUENCE [LARGE SCALE GENOMIC DNA]</scope>
</reference>
<evidence type="ECO:0000313" key="3">
    <source>
        <dbReference type="EMBL" id="GFR58868.1"/>
    </source>
</evidence>
<feature type="domain" description="PDZ" evidence="2">
    <location>
        <begin position="2559"/>
        <end position="2641"/>
    </location>
</feature>
<accession>A0AAV4ECS7</accession>
<evidence type="ECO:0000256" key="1">
    <source>
        <dbReference type="SAM" id="MobiDB-lite"/>
    </source>
</evidence>
<dbReference type="CDD" id="cd06763">
    <property type="entry name" value="PDZ7_PDZD2-PDZ4_hPro-IL-16-like"/>
    <property type="match status" value="1"/>
</dbReference>
<feature type="compositionally biased region" description="Polar residues" evidence="1">
    <location>
        <begin position="1323"/>
        <end position="1354"/>
    </location>
</feature>
<feature type="compositionally biased region" description="Polar residues" evidence="1">
    <location>
        <begin position="1616"/>
        <end position="1636"/>
    </location>
</feature>
<dbReference type="CDD" id="cd00136">
    <property type="entry name" value="PDZ_canonical"/>
    <property type="match status" value="1"/>
</dbReference>
<keyword evidence="4" id="KW-1185">Reference proteome</keyword>
<feature type="region of interest" description="Disordered" evidence="1">
    <location>
        <begin position="1836"/>
        <end position="1857"/>
    </location>
</feature>
<dbReference type="Gene3D" id="2.30.42.10">
    <property type="match status" value="4"/>
</dbReference>
<protein>
    <submittedName>
        <fullName evidence="3">Pro-interleukin-16</fullName>
    </submittedName>
</protein>
<feature type="compositionally biased region" description="Polar residues" evidence="1">
    <location>
        <begin position="2462"/>
        <end position="2471"/>
    </location>
</feature>
<dbReference type="EMBL" id="BMAT01007176">
    <property type="protein sequence ID" value="GFR58868.1"/>
    <property type="molecule type" value="Genomic_DNA"/>
</dbReference>
<feature type="compositionally biased region" description="Polar residues" evidence="1">
    <location>
        <begin position="1170"/>
        <end position="1179"/>
    </location>
</feature>
<feature type="region of interest" description="Disordered" evidence="1">
    <location>
        <begin position="2345"/>
        <end position="2390"/>
    </location>
</feature>